<feature type="signal peptide" evidence="1">
    <location>
        <begin position="1"/>
        <end position="22"/>
    </location>
</feature>
<name>A0A369VZ58_9SPHN</name>
<evidence type="ECO:0000256" key="1">
    <source>
        <dbReference type="SAM" id="SignalP"/>
    </source>
</evidence>
<proteinExistence type="predicted"/>
<evidence type="ECO:0000313" key="2">
    <source>
        <dbReference type="EMBL" id="RDE07089.1"/>
    </source>
</evidence>
<dbReference type="RefSeq" id="WP_114686669.1">
    <property type="nucleotide sequence ID" value="NZ_QQNB01000001.1"/>
</dbReference>
<dbReference type="EMBL" id="QQNB01000001">
    <property type="protein sequence ID" value="RDE07089.1"/>
    <property type="molecule type" value="Genomic_DNA"/>
</dbReference>
<dbReference type="AlphaFoldDB" id="A0A369VZ58"/>
<dbReference type="Proteomes" id="UP000253918">
    <property type="component" value="Unassembled WGS sequence"/>
</dbReference>
<organism evidence="2 3">
    <name type="scientific">Sphingomonas aracearum</name>
    <dbReference type="NCBI Taxonomy" id="2283317"/>
    <lineage>
        <taxon>Bacteria</taxon>
        <taxon>Pseudomonadati</taxon>
        <taxon>Pseudomonadota</taxon>
        <taxon>Alphaproteobacteria</taxon>
        <taxon>Sphingomonadales</taxon>
        <taxon>Sphingomonadaceae</taxon>
        <taxon>Sphingomonas</taxon>
    </lineage>
</organism>
<keyword evidence="1" id="KW-0732">Signal</keyword>
<keyword evidence="3" id="KW-1185">Reference proteome</keyword>
<evidence type="ECO:0008006" key="4">
    <source>
        <dbReference type="Google" id="ProtNLM"/>
    </source>
</evidence>
<feature type="chain" id="PRO_5016648179" description="Lipoprotein" evidence="1">
    <location>
        <begin position="23"/>
        <end position="135"/>
    </location>
</feature>
<protein>
    <recommendedName>
        <fullName evidence="4">Lipoprotein</fullName>
    </recommendedName>
</protein>
<dbReference type="PROSITE" id="PS51257">
    <property type="entry name" value="PROKAR_LIPOPROTEIN"/>
    <property type="match status" value="1"/>
</dbReference>
<gene>
    <name evidence="2" type="ORF">DVW87_05385</name>
</gene>
<sequence>MRILLAALALSAPLLSGCAATAADVARDRQRAASAEERLSRELAGLTRGEARSCLPYTRTNQTRGYGDAIVYVVSPRLKYVTRAPGCEALAGGDTLVTVQTAGQLCRGDSARTIHAVSRLPTGVCSLGDFTEYRK</sequence>
<accession>A0A369VZ58</accession>
<comment type="caution">
    <text evidence="2">The sequence shown here is derived from an EMBL/GenBank/DDBJ whole genome shotgun (WGS) entry which is preliminary data.</text>
</comment>
<dbReference type="OrthoDB" id="7596589at2"/>
<evidence type="ECO:0000313" key="3">
    <source>
        <dbReference type="Proteomes" id="UP000253918"/>
    </source>
</evidence>
<reference evidence="2 3" key="1">
    <citation type="submission" date="2018-07" db="EMBL/GenBank/DDBJ databases">
        <title>a novel species of Sphingomonas isolated from the rhizosphere soil of Araceae plant.</title>
        <authorList>
            <person name="Zhiyong W."/>
            <person name="Qinglan Z."/>
            <person name="Zhiwei F."/>
            <person name="Ding X."/>
            <person name="Gejiao W."/>
            <person name="Shixue Z."/>
        </authorList>
    </citation>
    <scope>NUCLEOTIDE SEQUENCE [LARGE SCALE GENOMIC DNA]</scope>
    <source>
        <strain evidence="2 3">WZY 27</strain>
    </source>
</reference>